<dbReference type="InterPro" id="IPR002941">
    <property type="entry name" value="DNA_methylase_N4/N6"/>
</dbReference>
<evidence type="ECO:0000313" key="7">
    <source>
        <dbReference type="EMBL" id="EAG9519144.1"/>
    </source>
</evidence>
<dbReference type="PROSITE" id="PS00092">
    <property type="entry name" value="N6_MTASE"/>
    <property type="match status" value="1"/>
</dbReference>
<evidence type="ECO:0000313" key="10">
    <source>
        <dbReference type="Proteomes" id="UP000530452"/>
    </source>
</evidence>
<dbReference type="InterPro" id="IPR002295">
    <property type="entry name" value="N4/N6-MTase_EcoPI_Mod-like"/>
</dbReference>
<gene>
    <name evidence="8" type="ORF">D4920_00365</name>
    <name evidence="7" type="ORF">D4B11_05135</name>
    <name evidence="9" type="ORF">D5N24_14355</name>
</gene>
<name>A0A7U7XZE8_LISMN</name>
<dbReference type="Proteomes" id="UP000533021">
    <property type="component" value="Unassembled WGS sequence"/>
</dbReference>
<evidence type="ECO:0000259" key="6">
    <source>
        <dbReference type="SMART" id="SM00470"/>
    </source>
</evidence>
<dbReference type="InterPro" id="IPR036086">
    <property type="entry name" value="ParB/Sulfiredoxin_sf"/>
</dbReference>
<dbReference type="EMBL" id="AABGHY010000013">
    <property type="protein sequence ID" value="EAH3295585.1"/>
    <property type="molecule type" value="Genomic_DNA"/>
</dbReference>
<evidence type="ECO:0000256" key="5">
    <source>
        <dbReference type="ARBA" id="ARBA00022747"/>
    </source>
</evidence>
<dbReference type="GO" id="GO:0008170">
    <property type="term" value="F:N-methyltransferase activity"/>
    <property type="evidence" value="ECO:0007669"/>
    <property type="project" value="InterPro"/>
</dbReference>
<dbReference type="RefSeq" id="WP_061110728.1">
    <property type="nucleotide sequence ID" value="NZ_CP032671.1"/>
</dbReference>
<dbReference type="EMBL" id="AABFVG010000001">
    <property type="protein sequence ID" value="EAH2280512.1"/>
    <property type="molecule type" value="Genomic_DNA"/>
</dbReference>
<dbReference type="InterPro" id="IPR003115">
    <property type="entry name" value="ParB_N"/>
</dbReference>
<dbReference type="InterPro" id="IPR002052">
    <property type="entry name" value="DNA_methylase_N6_adenine_CS"/>
</dbReference>
<dbReference type="GO" id="GO:0003677">
    <property type="term" value="F:DNA binding"/>
    <property type="evidence" value="ECO:0007669"/>
    <property type="project" value="InterPro"/>
</dbReference>
<evidence type="ECO:0000313" key="12">
    <source>
        <dbReference type="Proteomes" id="UP000546397"/>
    </source>
</evidence>
<feature type="domain" description="ParB-like N-terminal" evidence="6">
    <location>
        <begin position="4"/>
        <end position="93"/>
    </location>
</feature>
<dbReference type="Gene3D" id="3.40.50.150">
    <property type="entry name" value="Vaccinia Virus protein VP39"/>
    <property type="match status" value="1"/>
</dbReference>
<comment type="caution">
    <text evidence="8">The sequence shown here is derived from an EMBL/GenBank/DDBJ whole genome shotgun (WGS) entry which is preliminary data.</text>
</comment>
<keyword evidence="3" id="KW-0808">Transferase</keyword>
<dbReference type="SUPFAM" id="SSF53335">
    <property type="entry name" value="S-adenosyl-L-methionine-dependent methyltransferases"/>
    <property type="match status" value="1"/>
</dbReference>
<evidence type="ECO:0000256" key="4">
    <source>
        <dbReference type="ARBA" id="ARBA00022691"/>
    </source>
</evidence>
<dbReference type="CDD" id="cd16401">
    <property type="entry name" value="ParB_N_like_MT"/>
    <property type="match status" value="1"/>
</dbReference>
<dbReference type="EMBL" id="AABEMN010000005">
    <property type="protein sequence ID" value="EAG9519144.1"/>
    <property type="molecule type" value="Genomic_DNA"/>
</dbReference>
<dbReference type="Proteomes" id="UP000530452">
    <property type="component" value="Unassembled WGS sequence"/>
</dbReference>
<dbReference type="Gene3D" id="3.90.1530.10">
    <property type="entry name" value="Conserved hypothetical protein from pyrococcus furiosus pfu- 392566-001, ParB domain"/>
    <property type="match status" value="1"/>
</dbReference>
<dbReference type="PRINTS" id="PR00506">
    <property type="entry name" value="D21N6MTFRASE"/>
</dbReference>
<dbReference type="SUPFAM" id="SSF110849">
    <property type="entry name" value="ParB/Sulfiredoxin"/>
    <property type="match status" value="1"/>
</dbReference>
<dbReference type="Proteomes" id="UP000546397">
    <property type="component" value="Unassembled WGS sequence"/>
</dbReference>
<accession>A0A7U7XZE8</accession>
<evidence type="ECO:0000313" key="9">
    <source>
        <dbReference type="EMBL" id="EAH3295585.1"/>
    </source>
</evidence>
<dbReference type="Pfam" id="PF02195">
    <property type="entry name" value="ParB_N"/>
    <property type="match status" value="1"/>
</dbReference>
<evidence type="ECO:0000313" key="8">
    <source>
        <dbReference type="EMBL" id="EAH2280512.1"/>
    </source>
</evidence>
<dbReference type="GO" id="GO:0009307">
    <property type="term" value="P:DNA restriction-modification system"/>
    <property type="evidence" value="ECO:0007669"/>
    <property type="project" value="UniProtKB-KW"/>
</dbReference>
<organism evidence="8 11">
    <name type="scientific">Listeria monocytogenes</name>
    <dbReference type="NCBI Taxonomy" id="1639"/>
    <lineage>
        <taxon>Bacteria</taxon>
        <taxon>Bacillati</taxon>
        <taxon>Bacillota</taxon>
        <taxon>Bacilli</taxon>
        <taxon>Bacillales</taxon>
        <taxon>Listeriaceae</taxon>
        <taxon>Listeria</taxon>
    </lineage>
</organism>
<reference evidence="10 11" key="1">
    <citation type="submission" date="2019-04" db="EMBL/GenBank/DDBJ databases">
        <authorList>
            <person name="Ashton P.M."/>
            <person name="Dallman T."/>
            <person name="Nair S."/>
            <person name="De Pinna E."/>
            <person name="Peters T."/>
            <person name="Grant K."/>
        </authorList>
    </citation>
    <scope>NUCLEOTIDE SEQUENCE [LARGE SCALE GENOMIC DNA]</scope>
    <source>
        <strain evidence="8 11">282333</strain>
        <strain evidence="9 10">282352</strain>
        <strain evidence="7 12">289003</strain>
    </source>
</reference>
<keyword evidence="4" id="KW-0949">S-adenosyl-L-methionine</keyword>
<dbReference type="AlphaFoldDB" id="A0A7U7XZE8"/>
<evidence type="ECO:0000256" key="3">
    <source>
        <dbReference type="ARBA" id="ARBA00022679"/>
    </source>
</evidence>
<comment type="similarity">
    <text evidence="1">Belongs to the N(4)/N(6)-methyltransferase family.</text>
</comment>
<evidence type="ECO:0000256" key="1">
    <source>
        <dbReference type="ARBA" id="ARBA00006594"/>
    </source>
</evidence>
<dbReference type="GO" id="GO:0032259">
    <property type="term" value="P:methylation"/>
    <property type="evidence" value="ECO:0007669"/>
    <property type="project" value="UniProtKB-KW"/>
</dbReference>
<evidence type="ECO:0000256" key="2">
    <source>
        <dbReference type="ARBA" id="ARBA00022603"/>
    </source>
</evidence>
<sequence length="426" mass="48642">MIIKEIEVSKINPAAYNPRIDLKPGDLEYQKLKKSIEEFGYIDPLIWNRQTGNLVGGHQRYKILLEGSPEKLTVSVVNLDLNREKALNIALNKIEGGWDNEKLAIIFNELSIDDVELSGFGNEEIDELLVKFNYNIDVDKNIEDDGFNAGKEVEKIDNPVVKLGQVWQLGPHRLMCGDATKIPDVSKLMNGEQANLVVTDPPYNVAVNSDSVSLTDSGRDKIMNDNMDEDDFKKFLDDYFQCTAEAMADNAAIYVFHGSSFQREFENAMNAADMEVRAQCIWVKNFPSFGFSQYRWQHEPIFYAHKRKKAPKWYGDRKQATVWRDSVLNNDLEELPSTIWEISRGDVGKYEHPTQKPLDLLAIPIRNSSKRGDIVIDFCGGSGSTLMTCEQLDRECRMMELDPKFCDVIIKRYELYTGKEAVLIEK</sequence>
<proteinExistence type="inferred from homology"/>
<evidence type="ECO:0000313" key="11">
    <source>
        <dbReference type="Proteomes" id="UP000533021"/>
    </source>
</evidence>
<protein>
    <submittedName>
        <fullName evidence="8">DNA modification methylase</fullName>
    </submittedName>
</protein>
<dbReference type="Pfam" id="PF01555">
    <property type="entry name" value="N6_N4_Mtase"/>
    <property type="match status" value="1"/>
</dbReference>
<keyword evidence="5" id="KW-0680">Restriction system</keyword>
<dbReference type="InterPro" id="IPR029063">
    <property type="entry name" value="SAM-dependent_MTases_sf"/>
</dbReference>
<dbReference type="PIRSF" id="PIRSF036758">
    <property type="entry name" value="Aden_M_ParB"/>
    <property type="match status" value="1"/>
</dbReference>
<dbReference type="SMART" id="SM00470">
    <property type="entry name" value="ParB"/>
    <property type="match status" value="1"/>
</dbReference>
<keyword evidence="2 8" id="KW-0489">Methyltransferase</keyword>
<dbReference type="InterPro" id="IPR015840">
    <property type="entry name" value="DNA_MeTrfase_ParB"/>
</dbReference>